<dbReference type="EMBL" id="FNPC01000005">
    <property type="protein sequence ID" value="SDY43207.1"/>
    <property type="molecule type" value="Genomic_DNA"/>
</dbReference>
<keyword evidence="4" id="KW-1003">Cell membrane</keyword>
<feature type="transmembrane region" description="Helical" evidence="15">
    <location>
        <begin position="226"/>
        <end position="251"/>
    </location>
</feature>
<keyword evidence="6" id="KW-0769">Symport</keyword>
<dbReference type="GO" id="GO:0015824">
    <property type="term" value="P:proline transport"/>
    <property type="evidence" value="ECO:0007669"/>
    <property type="project" value="InterPro"/>
</dbReference>
<dbReference type="Pfam" id="PF00474">
    <property type="entry name" value="SSF"/>
    <property type="match status" value="1"/>
</dbReference>
<feature type="transmembrane region" description="Helical" evidence="15">
    <location>
        <begin position="272"/>
        <end position="295"/>
    </location>
</feature>
<keyword evidence="7 15" id="KW-1133">Transmembrane helix</keyword>
<feature type="region of interest" description="Disordered" evidence="14">
    <location>
        <begin position="468"/>
        <end position="500"/>
    </location>
</feature>
<keyword evidence="11" id="KW-0739">Sodium transport</keyword>
<feature type="transmembrane region" description="Helical" evidence="15">
    <location>
        <begin position="6"/>
        <end position="27"/>
    </location>
</feature>
<feature type="transmembrane region" description="Helical" evidence="15">
    <location>
        <begin position="66"/>
        <end position="91"/>
    </location>
</feature>
<dbReference type="AlphaFoldDB" id="A0A1H3JTD4"/>
<evidence type="ECO:0000256" key="1">
    <source>
        <dbReference type="ARBA" id="ARBA00004651"/>
    </source>
</evidence>
<evidence type="ECO:0000256" key="2">
    <source>
        <dbReference type="ARBA" id="ARBA00006434"/>
    </source>
</evidence>
<dbReference type="PROSITE" id="PS00457">
    <property type="entry name" value="NA_SOLUT_SYMP_2"/>
    <property type="match status" value="1"/>
</dbReference>
<dbReference type="InterPro" id="IPR011851">
    <property type="entry name" value="Na/Pro_symporter"/>
</dbReference>
<keyword evidence="17" id="KW-1185">Reference proteome</keyword>
<dbReference type="InterPro" id="IPR018212">
    <property type="entry name" value="Na/solute_symporter_CS"/>
</dbReference>
<dbReference type="OrthoDB" id="9779at2157"/>
<evidence type="ECO:0000256" key="4">
    <source>
        <dbReference type="ARBA" id="ARBA00022475"/>
    </source>
</evidence>
<evidence type="ECO:0000256" key="15">
    <source>
        <dbReference type="SAM" id="Phobius"/>
    </source>
</evidence>
<dbReference type="GeneID" id="43837615"/>
<evidence type="ECO:0000256" key="9">
    <source>
        <dbReference type="ARBA" id="ARBA00023065"/>
    </source>
</evidence>
<evidence type="ECO:0000256" key="12">
    <source>
        <dbReference type="ARBA" id="ARBA00033708"/>
    </source>
</evidence>
<protein>
    <submittedName>
        <fullName evidence="16">Sodium/proline symporter</fullName>
    </submittedName>
</protein>
<evidence type="ECO:0000256" key="10">
    <source>
        <dbReference type="ARBA" id="ARBA00023136"/>
    </source>
</evidence>
<feature type="transmembrane region" description="Helical" evidence="15">
    <location>
        <begin position="364"/>
        <end position="384"/>
    </location>
</feature>
<gene>
    <name evidence="16" type="ORF">SAMN05216564_105136</name>
</gene>
<evidence type="ECO:0000256" key="14">
    <source>
        <dbReference type="SAM" id="MobiDB-lite"/>
    </source>
</evidence>
<feature type="transmembrane region" description="Helical" evidence="15">
    <location>
        <begin position="446"/>
        <end position="465"/>
    </location>
</feature>
<dbReference type="RefSeq" id="WP_021074418.1">
    <property type="nucleotide sequence ID" value="NZ_FNPC01000005.1"/>
</dbReference>
<feature type="transmembrane region" description="Helical" evidence="15">
    <location>
        <begin position="315"/>
        <end position="333"/>
    </location>
</feature>
<accession>A0A1H3JTD4</accession>
<dbReference type="Proteomes" id="UP000199079">
    <property type="component" value="Unassembled WGS sequence"/>
</dbReference>
<comment type="catalytic activity">
    <reaction evidence="12">
        <text>L-proline(in) + Na(+)(in) = L-proline(out) + Na(+)(out)</text>
        <dbReference type="Rhea" id="RHEA:28967"/>
        <dbReference type="ChEBI" id="CHEBI:29101"/>
        <dbReference type="ChEBI" id="CHEBI:60039"/>
    </reaction>
</comment>
<feature type="transmembrane region" description="Helical" evidence="15">
    <location>
        <begin position="120"/>
        <end position="137"/>
    </location>
</feature>
<evidence type="ECO:0000256" key="13">
    <source>
        <dbReference type="RuleBase" id="RU362091"/>
    </source>
</evidence>
<dbReference type="GO" id="GO:0005886">
    <property type="term" value="C:plasma membrane"/>
    <property type="evidence" value="ECO:0007669"/>
    <property type="project" value="UniProtKB-SubCell"/>
</dbReference>
<evidence type="ECO:0000256" key="6">
    <source>
        <dbReference type="ARBA" id="ARBA00022847"/>
    </source>
</evidence>
<evidence type="ECO:0000256" key="11">
    <source>
        <dbReference type="ARBA" id="ARBA00023201"/>
    </source>
</evidence>
<dbReference type="Gene3D" id="1.20.1730.10">
    <property type="entry name" value="Sodium/glucose cotransporter"/>
    <property type="match status" value="1"/>
</dbReference>
<evidence type="ECO:0000313" key="16">
    <source>
        <dbReference type="EMBL" id="SDY43207.1"/>
    </source>
</evidence>
<keyword evidence="10 15" id="KW-0472">Membrane</keyword>
<proteinExistence type="inferred from homology"/>
<keyword evidence="5 15" id="KW-0812">Transmembrane</keyword>
<name>A0A1H3JTD4_9EURY</name>
<evidence type="ECO:0000256" key="8">
    <source>
        <dbReference type="ARBA" id="ARBA00023053"/>
    </source>
</evidence>
<feature type="transmembrane region" description="Helical" evidence="15">
    <location>
        <begin position="421"/>
        <end position="440"/>
    </location>
</feature>
<organism evidence="16 17">
    <name type="scientific">Halopenitus persicus</name>
    <dbReference type="NCBI Taxonomy" id="1048396"/>
    <lineage>
        <taxon>Archaea</taxon>
        <taxon>Methanobacteriati</taxon>
        <taxon>Methanobacteriota</taxon>
        <taxon>Stenosarchaea group</taxon>
        <taxon>Halobacteria</taxon>
        <taxon>Halobacteriales</taxon>
        <taxon>Haloferacaceae</taxon>
        <taxon>Halopenitus</taxon>
    </lineage>
</organism>
<dbReference type="PANTHER" id="PTHR48086">
    <property type="entry name" value="SODIUM/PROLINE SYMPORTER-RELATED"/>
    <property type="match status" value="1"/>
</dbReference>
<comment type="similarity">
    <text evidence="2 13">Belongs to the sodium:solute symporter (SSF) (TC 2.A.21) family.</text>
</comment>
<evidence type="ECO:0000313" key="17">
    <source>
        <dbReference type="Proteomes" id="UP000199079"/>
    </source>
</evidence>
<feature type="transmembrane region" description="Helical" evidence="15">
    <location>
        <begin position="390"/>
        <end position="414"/>
    </location>
</feature>
<dbReference type="GO" id="GO:0031402">
    <property type="term" value="F:sodium ion binding"/>
    <property type="evidence" value="ECO:0007669"/>
    <property type="project" value="InterPro"/>
</dbReference>
<keyword evidence="3" id="KW-0813">Transport</keyword>
<keyword evidence="9" id="KW-0406">Ion transport</keyword>
<evidence type="ECO:0000256" key="5">
    <source>
        <dbReference type="ARBA" id="ARBA00022692"/>
    </source>
</evidence>
<dbReference type="CDD" id="cd11475">
    <property type="entry name" value="SLC5sbd_PutP"/>
    <property type="match status" value="1"/>
</dbReference>
<dbReference type="GO" id="GO:0005298">
    <property type="term" value="F:proline:sodium symporter activity"/>
    <property type="evidence" value="ECO:0007669"/>
    <property type="project" value="InterPro"/>
</dbReference>
<dbReference type="PROSITE" id="PS50283">
    <property type="entry name" value="NA_SOLUT_SYMP_3"/>
    <property type="match status" value="1"/>
</dbReference>
<dbReference type="NCBIfam" id="TIGR00813">
    <property type="entry name" value="sss"/>
    <property type="match status" value="1"/>
</dbReference>
<comment type="subcellular location">
    <subcellularLocation>
        <location evidence="1">Cell membrane</location>
        <topology evidence="1">Multi-pass membrane protein</topology>
    </subcellularLocation>
</comment>
<dbReference type="InterPro" id="IPR001734">
    <property type="entry name" value="Na/solute_symporter"/>
</dbReference>
<dbReference type="InterPro" id="IPR050277">
    <property type="entry name" value="Sodium:Solute_Symporter"/>
</dbReference>
<feature type="transmembrane region" description="Helical" evidence="15">
    <location>
        <begin position="189"/>
        <end position="214"/>
    </location>
</feature>
<dbReference type="PANTHER" id="PTHR48086:SF3">
    <property type="entry name" value="SODIUM_PROLINE SYMPORTER"/>
    <property type="match status" value="1"/>
</dbReference>
<dbReference type="InterPro" id="IPR038377">
    <property type="entry name" value="Na/Glc_symporter_sf"/>
</dbReference>
<reference evidence="17" key="1">
    <citation type="submission" date="2016-10" db="EMBL/GenBank/DDBJ databases">
        <authorList>
            <person name="Varghese N."/>
            <person name="Submissions S."/>
        </authorList>
    </citation>
    <scope>NUCLEOTIDE SEQUENCE [LARGE SCALE GENOMIC DNA]</scope>
    <source>
        <strain evidence="17">DC30,IBRC 10041,KCTC 4046</strain>
    </source>
</reference>
<sequence>MVESSTITFALYLIAVFAIGVFGYVATKTFEDFALGGRGMKDWVVGISAQASDMSIWLLVGLPATAYALGFSAVWIGVGVICGTAFNWFFLSKRMRRYSGLLESMTVLDFLERRVRDDYGVIKLVGSVSLVLFYTISTSGEFIGSGKILNAVFGYDFFTGVVIGGALVLVYTLVGGFIAVSYTDVLQGVVMIVAVLLLPIVGFLGIGSIAGGLAELQQVSGAAPGIFGGSTGSMAVIGFLAGTLGIGFGYPGQPHITVRYMSIDDHRNLRRASLIGMVWVIFATYGAIFLGWAAGATIGAVENTDQVMPLLAQELLPGWLVGILMAGAIAGMMSTSDSKFLVATNAVSYNLYKRFIDEDASDRTLLWVSRGVMAAIIIAAIALAQPSGVVFTVILGGWAGIGASFGPILIAALYWKRLNKWGAYAGVIVGMATVAIWLFLDVGIVYELIPGFILSAIAIVVVSLATEEPPEPVKREFEDATGASGLRVEDADTAGAPGDD</sequence>
<keyword evidence="8" id="KW-0915">Sodium</keyword>
<feature type="transmembrane region" description="Helical" evidence="15">
    <location>
        <begin position="157"/>
        <end position="182"/>
    </location>
</feature>
<evidence type="ECO:0000256" key="3">
    <source>
        <dbReference type="ARBA" id="ARBA00022448"/>
    </source>
</evidence>
<evidence type="ECO:0000256" key="7">
    <source>
        <dbReference type="ARBA" id="ARBA00022989"/>
    </source>
</evidence>